<evidence type="ECO:0008006" key="5">
    <source>
        <dbReference type="Google" id="ProtNLM"/>
    </source>
</evidence>
<dbReference type="Proteomes" id="UP000179807">
    <property type="component" value="Unassembled WGS sequence"/>
</dbReference>
<protein>
    <recommendedName>
        <fullName evidence="5">Apple domain-containing protein</fullName>
    </recommendedName>
</protein>
<reference evidence="3" key="1">
    <citation type="submission" date="2016-10" db="EMBL/GenBank/DDBJ databases">
        <authorList>
            <person name="Benchimol M."/>
            <person name="Almeida L.G."/>
            <person name="Vasconcelos A.T."/>
            <person name="Perreira-Neves A."/>
            <person name="Rosa I.A."/>
            <person name="Tasca T."/>
            <person name="Bogo M.R."/>
            <person name="de Souza W."/>
        </authorList>
    </citation>
    <scope>NUCLEOTIDE SEQUENCE [LARGE SCALE GENOMIC DNA]</scope>
    <source>
        <strain evidence="3">K</strain>
    </source>
</reference>
<evidence type="ECO:0000256" key="1">
    <source>
        <dbReference type="SAM" id="Phobius"/>
    </source>
</evidence>
<evidence type="ECO:0000313" key="3">
    <source>
        <dbReference type="EMBL" id="OHS95012.1"/>
    </source>
</evidence>
<dbReference type="GeneID" id="94830324"/>
<accession>A0A1J4JCL0</accession>
<gene>
    <name evidence="3" type="ORF">TRFO_10714</name>
</gene>
<comment type="caution">
    <text evidence="3">The sequence shown here is derived from an EMBL/GenBank/DDBJ whole genome shotgun (WGS) entry which is preliminary data.</text>
</comment>
<evidence type="ECO:0000256" key="2">
    <source>
        <dbReference type="SAM" id="SignalP"/>
    </source>
</evidence>
<evidence type="ECO:0000313" key="4">
    <source>
        <dbReference type="Proteomes" id="UP000179807"/>
    </source>
</evidence>
<name>A0A1J4JCL0_9EUKA</name>
<feature type="signal peptide" evidence="2">
    <location>
        <begin position="1"/>
        <end position="22"/>
    </location>
</feature>
<dbReference type="EMBL" id="MLAK01001271">
    <property type="protein sequence ID" value="OHS95012.1"/>
    <property type="molecule type" value="Genomic_DNA"/>
</dbReference>
<proteinExistence type="predicted"/>
<feature type="transmembrane region" description="Helical" evidence="1">
    <location>
        <begin position="396"/>
        <end position="416"/>
    </location>
</feature>
<feature type="chain" id="PRO_5012113977" description="Apple domain-containing protein" evidence="2">
    <location>
        <begin position="23"/>
        <end position="452"/>
    </location>
</feature>
<keyword evidence="1" id="KW-0472">Membrane</keyword>
<keyword evidence="1" id="KW-1133">Transmembrane helix</keyword>
<dbReference type="RefSeq" id="XP_068348149.1">
    <property type="nucleotide sequence ID" value="XM_068495620.1"/>
</dbReference>
<dbReference type="VEuPathDB" id="TrichDB:TRFO_10714"/>
<sequence length="452" mass="50061">MLNSTIVGLSAILLASNPFSLAQTTGRRMFNVDRSIFSKSLHNVFYFNTFLGSAKFSKATFDNIIGGAIKVESYDAKDQVIEKRFSPNIMSQNYYSFESCMFRKCFTTGEKSNGGAISINVNPGIDYDVDLSLEFSSFYNCYVAGGQGGAIYGFRIGDVDIKETCFQQCTTREKSETEDTGSGTACYIWHRANTERCRLRGSSFDRCPETGVMNPNTETVFFVLMGRADSDDCNFTNNFIEKVASAIAFTEQHSCDVDFTSFINCSGECTIFLSGQTDANCDINTVNFVNCASHPDTKNPAIILGYATVVTLEKCVFIMGTDKYLAARSETDTTSKFTFSDCIFDRKQNDLVDTTICNFNSCNFDVSSPETNKFTFFDSRECWEIEPDRLPASNTVYAFLLFFALFGAIVGFGLYLQLTQVLGGNTVISENYDAAPAVSEPINKASYDAIPE</sequence>
<dbReference type="AlphaFoldDB" id="A0A1J4JCL0"/>
<keyword evidence="2" id="KW-0732">Signal</keyword>
<organism evidence="3 4">
    <name type="scientific">Tritrichomonas foetus</name>
    <dbReference type="NCBI Taxonomy" id="1144522"/>
    <lineage>
        <taxon>Eukaryota</taxon>
        <taxon>Metamonada</taxon>
        <taxon>Parabasalia</taxon>
        <taxon>Tritrichomonadida</taxon>
        <taxon>Tritrichomonadidae</taxon>
        <taxon>Tritrichomonas</taxon>
    </lineage>
</organism>
<keyword evidence="4" id="KW-1185">Reference proteome</keyword>
<keyword evidence="1" id="KW-0812">Transmembrane</keyword>